<proteinExistence type="predicted"/>
<dbReference type="Proteomes" id="UP000291084">
    <property type="component" value="Chromosome 1"/>
</dbReference>
<evidence type="ECO:0000313" key="3">
    <source>
        <dbReference type="Proteomes" id="UP000291084"/>
    </source>
</evidence>
<feature type="non-terminal residue" evidence="2">
    <location>
        <position position="1"/>
    </location>
</feature>
<protein>
    <recommendedName>
        <fullName evidence="4">Retrotransposon Copia-like N-terminal domain-containing protein</fullName>
    </recommendedName>
</protein>
<evidence type="ECO:0000256" key="1">
    <source>
        <dbReference type="SAM" id="MobiDB-lite"/>
    </source>
</evidence>
<reference evidence="2 3" key="1">
    <citation type="journal article" date="2015" name="Sci. Rep.">
        <title>The power of single molecule real-time sequencing technology in the de novo assembly of a eukaryotic genome.</title>
        <authorList>
            <person name="Sakai H."/>
            <person name="Naito K."/>
            <person name="Ogiso-Tanaka E."/>
            <person name="Takahashi Y."/>
            <person name="Iseki K."/>
            <person name="Muto C."/>
            <person name="Satou K."/>
            <person name="Teruya K."/>
            <person name="Shiroma A."/>
            <person name="Shimoji M."/>
            <person name="Hirano T."/>
            <person name="Itoh T."/>
            <person name="Kaga A."/>
            <person name="Tomooka N."/>
        </authorList>
    </citation>
    <scope>NUCLEOTIDE SEQUENCE [LARGE SCALE GENOMIC DNA]</scope>
    <source>
        <strain evidence="3">cv. Shumari</strain>
    </source>
</reference>
<gene>
    <name evidence="2" type="primary">Vigan.01G444800</name>
    <name evidence="2" type="ORF">VIGAN_01444800</name>
</gene>
<accession>A0A0S3R795</accession>
<evidence type="ECO:0000313" key="2">
    <source>
        <dbReference type="EMBL" id="BAT76446.1"/>
    </source>
</evidence>
<keyword evidence="3" id="KW-1185">Reference proteome</keyword>
<organism evidence="2 3">
    <name type="scientific">Vigna angularis var. angularis</name>
    <dbReference type="NCBI Taxonomy" id="157739"/>
    <lineage>
        <taxon>Eukaryota</taxon>
        <taxon>Viridiplantae</taxon>
        <taxon>Streptophyta</taxon>
        <taxon>Embryophyta</taxon>
        <taxon>Tracheophyta</taxon>
        <taxon>Spermatophyta</taxon>
        <taxon>Magnoliopsida</taxon>
        <taxon>eudicotyledons</taxon>
        <taxon>Gunneridae</taxon>
        <taxon>Pentapetalae</taxon>
        <taxon>rosids</taxon>
        <taxon>fabids</taxon>
        <taxon>Fabales</taxon>
        <taxon>Fabaceae</taxon>
        <taxon>Papilionoideae</taxon>
        <taxon>50 kb inversion clade</taxon>
        <taxon>NPAAA clade</taxon>
        <taxon>indigoferoid/millettioid clade</taxon>
        <taxon>Phaseoleae</taxon>
        <taxon>Vigna</taxon>
    </lineage>
</organism>
<name>A0A0S3R795_PHAAN</name>
<feature type="region of interest" description="Disordered" evidence="1">
    <location>
        <begin position="1"/>
        <end position="25"/>
    </location>
</feature>
<dbReference type="PANTHER" id="PTHR37610">
    <property type="entry name" value="CCHC-TYPE DOMAIN-CONTAINING PROTEIN"/>
    <property type="match status" value="1"/>
</dbReference>
<dbReference type="EMBL" id="AP015034">
    <property type="protein sequence ID" value="BAT76446.1"/>
    <property type="molecule type" value="Genomic_DNA"/>
</dbReference>
<dbReference type="AlphaFoldDB" id="A0A0S3R795"/>
<sequence>RKTLKGKGKANNLTEDSSTEEDPRFTKWDEEDSIIMAWLWNSMILEITDTWMFVNFAKEIWNAMEQTYSKAKDAAQIYDVKVKTVTAK</sequence>
<dbReference type="PANTHER" id="PTHR37610:SF92">
    <property type="entry name" value="RETROTRANSPOSON COPIA-LIKE N-TERMINAL DOMAIN-CONTAINING PROTEIN"/>
    <property type="match status" value="1"/>
</dbReference>
<evidence type="ECO:0008006" key="4">
    <source>
        <dbReference type="Google" id="ProtNLM"/>
    </source>
</evidence>